<evidence type="ECO:0000256" key="3">
    <source>
        <dbReference type="SAM" id="Phobius"/>
    </source>
</evidence>
<dbReference type="PIRSF" id="PIRSF000862">
    <property type="entry name" value="Steryl_ester_lip"/>
    <property type="match status" value="1"/>
</dbReference>
<dbReference type="RefSeq" id="XP_064072778.1">
    <property type="nucleotide sequence ID" value="XM_064216708.1"/>
</dbReference>
<reference evidence="6" key="1">
    <citation type="submission" date="2025-08" db="UniProtKB">
        <authorList>
            <consortium name="RefSeq"/>
        </authorList>
    </citation>
    <scope>IDENTIFICATION</scope>
    <source>
        <tissue evidence="6">Whole body</tissue>
    </source>
</reference>
<keyword evidence="5" id="KW-1185">Reference proteome</keyword>
<dbReference type="InterPro" id="IPR029058">
    <property type="entry name" value="AB_hydrolase_fold"/>
</dbReference>
<comment type="similarity">
    <text evidence="1 2">Belongs to the AB hydrolase superfamily. Lipase family.</text>
</comment>
<dbReference type="Proteomes" id="UP001652626">
    <property type="component" value="Chromosome 13"/>
</dbReference>
<keyword evidence="3" id="KW-0812">Transmembrane</keyword>
<feature type="domain" description="Partial AB-hydrolase lipase" evidence="4">
    <location>
        <begin position="38"/>
        <end position="90"/>
    </location>
</feature>
<dbReference type="SUPFAM" id="SSF53474">
    <property type="entry name" value="alpha/beta-Hydrolases"/>
    <property type="match status" value="1"/>
</dbReference>
<dbReference type="GeneID" id="135193597"/>
<proteinExistence type="inferred from homology"/>
<accession>A0ABM4ANC6</accession>
<keyword evidence="2" id="KW-0442">Lipid degradation</keyword>
<dbReference type="PANTHER" id="PTHR11005">
    <property type="entry name" value="LYSOSOMAL ACID LIPASE-RELATED"/>
    <property type="match status" value="1"/>
</dbReference>
<protein>
    <recommendedName>
        <fullName evidence="2">Lipase</fullName>
    </recommendedName>
</protein>
<name>A0ABM4ANC6_VANTA</name>
<keyword evidence="3" id="KW-0472">Membrane</keyword>
<dbReference type="Pfam" id="PF04083">
    <property type="entry name" value="Abhydro_lipase"/>
    <property type="match status" value="1"/>
</dbReference>
<feature type="transmembrane region" description="Helical" evidence="3">
    <location>
        <begin position="6"/>
        <end position="26"/>
    </location>
</feature>
<evidence type="ECO:0000259" key="4">
    <source>
        <dbReference type="Pfam" id="PF04083"/>
    </source>
</evidence>
<evidence type="ECO:0000313" key="6">
    <source>
        <dbReference type="RefSeq" id="XP_064072778.1"/>
    </source>
</evidence>
<evidence type="ECO:0000256" key="2">
    <source>
        <dbReference type="PIRNR" id="PIRNR000862"/>
    </source>
</evidence>
<sequence length="394" mass="44933">MFKLFIINVITVCKCLVLLSSILITASKQDTNINVLDLSAKYGHPATSHDVTTEDGYILQLFHIPVQTQQKRPVLLMHGMTDTADTWLVRGNGSLAITLANAGYDVWLGNCRGNRYARRHTYLDPDKDSSFWDFSFHDHGVYDLPAIIDKILELTGSKKIDAIGHSQGNTIFYVLGSSKPEYNAKVNLMIALAPVGYLHNIGSPLSDIFSIFPKLNKILKTLNVHELFNKKTLPGKILNVVCSSDIGYEMCVERFLFEITGFDPEEFGQDFFEIINTYFPSSTSRKNIDHFAQVYNRKSFAKYDYGYRNKAIYNAREPPQYNLGNVTMKIAFIVALNDKLTPLKDVNILRKQLPNLVNYTVSPRKTFNHISFVWGENMDEYLFPFIFDLLKTYN</sequence>
<keyword evidence="2" id="KW-0378">Hydrolase</keyword>
<keyword evidence="3" id="KW-1133">Transmembrane helix</keyword>
<dbReference type="InterPro" id="IPR006693">
    <property type="entry name" value="AB_hydrolase_lipase"/>
</dbReference>
<evidence type="ECO:0000313" key="5">
    <source>
        <dbReference type="Proteomes" id="UP001652626"/>
    </source>
</evidence>
<gene>
    <name evidence="6" type="primary">LOC135193597</name>
</gene>
<dbReference type="Gene3D" id="3.40.50.1820">
    <property type="entry name" value="alpha/beta hydrolase"/>
    <property type="match status" value="1"/>
</dbReference>
<organism evidence="5 6">
    <name type="scientific">Vanessa tameamea</name>
    <name type="common">Kamehameha butterfly</name>
    <dbReference type="NCBI Taxonomy" id="334116"/>
    <lineage>
        <taxon>Eukaryota</taxon>
        <taxon>Metazoa</taxon>
        <taxon>Ecdysozoa</taxon>
        <taxon>Arthropoda</taxon>
        <taxon>Hexapoda</taxon>
        <taxon>Insecta</taxon>
        <taxon>Pterygota</taxon>
        <taxon>Neoptera</taxon>
        <taxon>Endopterygota</taxon>
        <taxon>Lepidoptera</taxon>
        <taxon>Glossata</taxon>
        <taxon>Ditrysia</taxon>
        <taxon>Papilionoidea</taxon>
        <taxon>Nymphalidae</taxon>
        <taxon>Nymphalinae</taxon>
        <taxon>Vanessa</taxon>
    </lineage>
</organism>
<keyword evidence="2" id="KW-0443">Lipid metabolism</keyword>
<dbReference type="InterPro" id="IPR025483">
    <property type="entry name" value="Lipase_euk"/>
</dbReference>
<evidence type="ECO:0000256" key="1">
    <source>
        <dbReference type="ARBA" id="ARBA00010701"/>
    </source>
</evidence>